<organism evidence="7 8">
    <name type="scientific">Pichia angusta</name>
    <name type="common">Yeast</name>
    <name type="synonym">Hansenula polymorpha</name>
    <dbReference type="NCBI Taxonomy" id="870730"/>
    <lineage>
        <taxon>Eukaryota</taxon>
        <taxon>Fungi</taxon>
        <taxon>Dikarya</taxon>
        <taxon>Ascomycota</taxon>
        <taxon>Saccharomycotina</taxon>
        <taxon>Pichiomycetes</taxon>
        <taxon>Pichiales</taxon>
        <taxon>Pichiaceae</taxon>
        <taxon>Ogataea</taxon>
    </lineage>
</organism>
<dbReference type="InterPro" id="IPR011701">
    <property type="entry name" value="MFS"/>
</dbReference>
<dbReference type="EMBL" id="JAHLUX010000010">
    <property type="protein sequence ID" value="KAG7816687.1"/>
    <property type="molecule type" value="Genomic_DNA"/>
</dbReference>
<feature type="transmembrane region" description="Helical" evidence="6">
    <location>
        <begin position="263"/>
        <end position="288"/>
    </location>
</feature>
<accession>A0AAN6I3S0</accession>
<dbReference type="PANTHER" id="PTHR23504">
    <property type="entry name" value="MAJOR FACILITATOR SUPERFAMILY DOMAIN-CONTAINING PROTEIN 10"/>
    <property type="match status" value="1"/>
</dbReference>
<dbReference type="InterPro" id="IPR036259">
    <property type="entry name" value="MFS_trans_sf"/>
</dbReference>
<evidence type="ECO:0000256" key="1">
    <source>
        <dbReference type="ARBA" id="ARBA00004141"/>
    </source>
</evidence>
<feature type="transmembrane region" description="Helical" evidence="6">
    <location>
        <begin position="482"/>
        <end position="508"/>
    </location>
</feature>
<dbReference type="SUPFAM" id="SSF103473">
    <property type="entry name" value="MFS general substrate transporter"/>
    <property type="match status" value="1"/>
</dbReference>
<dbReference type="RefSeq" id="XP_043058221.1">
    <property type="nucleotide sequence ID" value="XM_043205459.1"/>
</dbReference>
<evidence type="ECO:0000313" key="8">
    <source>
        <dbReference type="Proteomes" id="UP001196530"/>
    </source>
</evidence>
<dbReference type="AlphaFoldDB" id="A0AAN6I3S0"/>
<keyword evidence="3 6" id="KW-0812">Transmembrane</keyword>
<evidence type="ECO:0000256" key="3">
    <source>
        <dbReference type="ARBA" id="ARBA00022692"/>
    </source>
</evidence>
<gene>
    <name evidence="7" type="ORF">KL928_004729</name>
</gene>
<feature type="transmembrane region" description="Helical" evidence="6">
    <location>
        <begin position="450"/>
        <end position="470"/>
    </location>
</feature>
<dbReference type="Proteomes" id="UP001196530">
    <property type="component" value="Unassembled WGS sequence"/>
</dbReference>
<dbReference type="GeneID" id="66128780"/>
<keyword evidence="2" id="KW-0813">Transport</keyword>
<comment type="caution">
    <text evidence="7">The sequence shown here is derived from an EMBL/GenBank/DDBJ whole genome shotgun (WGS) entry which is preliminary data.</text>
</comment>
<feature type="transmembrane region" description="Helical" evidence="6">
    <location>
        <begin position="162"/>
        <end position="179"/>
    </location>
</feature>
<feature type="transmembrane region" description="Helical" evidence="6">
    <location>
        <begin position="219"/>
        <end position="243"/>
    </location>
</feature>
<dbReference type="GO" id="GO:0022857">
    <property type="term" value="F:transmembrane transporter activity"/>
    <property type="evidence" value="ECO:0007669"/>
    <property type="project" value="InterPro"/>
</dbReference>
<feature type="transmembrane region" description="Helical" evidence="6">
    <location>
        <begin position="131"/>
        <end position="150"/>
    </location>
</feature>
<dbReference type="Gene3D" id="1.20.1250.20">
    <property type="entry name" value="MFS general substrate transporter like domains"/>
    <property type="match status" value="1"/>
</dbReference>
<evidence type="ECO:0000256" key="2">
    <source>
        <dbReference type="ARBA" id="ARBA00022448"/>
    </source>
</evidence>
<name>A0AAN6I3S0_PICAN</name>
<feature type="transmembrane region" description="Helical" evidence="6">
    <location>
        <begin position="520"/>
        <end position="540"/>
    </location>
</feature>
<evidence type="ECO:0008006" key="9">
    <source>
        <dbReference type="Google" id="ProtNLM"/>
    </source>
</evidence>
<keyword evidence="5 6" id="KW-0472">Membrane</keyword>
<comment type="subcellular location">
    <subcellularLocation>
        <location evidence="1">Membrane</location>
        <topology evidence="1">Multi-pass membrane protein</topology>
    </subcellularLocation>
</comment>
<proteinExistence type="predicted"/>
<protein>
    <recommendedName>
        <fullName evidence="9">Major facilitator superfamily (MFS) profile domain-containing protein</fullName>
    </recommendedName>
</protein>
<sequence length="573" mass="63549">MPENSNSVKLSDATLFNVIAEDCVPEHAVGAFRRLCALCTYEFHRAPAQRGITMPVSCYPFYFYLRSSVLLFNMKRVAFSEQVSGFPKLQVGILLLIQVAQYTAELSTDCYIWHIIKSFHTAKAHDEVLKYIGYLAFADGAPQVLTYIFWAFQAERFGRKPIMLTGLISLAFSMLLYGFGRKFYLIWIAKFAASLLNANHTLVRTALGEVTPSLNHQPLAFLTIPVSYFVGSWLGPLIGNNLITPWTGPPPADAPPDRRFIKVFPFALPNIVLAIILLSTALLTFLFFEETHPYLDHQADRGLAFGNLIREKLGLSSSKGSYSRKFATANDGLVDGEDDIELQDPTGAAEDSSAPVFATYSRPKLIQMIISHTLFGYLSAVFAKLADSYFTESLNKDSIGFPFMFKGGCGISWVDLPVIVIRCLVVAIIITVIAVPLAAKYGAILGGYRVSLTSFIVTFFFLPLFVFVAPDVTGIPQSAYYGFLYVLLLAQNTFFLIGLAFAATLLNMHVSAEDRNIQTAIAMAAYAGMGYFGTMLTSWMRSLFNNLGLQTIFWWLLALISLFTLLHSRVIAN</sequence>
<evidence type="ECO:0000256" key="4">
    <source>
        <dbReference type="ARBA" id="ARBA00022989"/>
    </source>
</evidence>
<dbReference type="GO" id="GO:0016020">
    <property type="term" value="C:membrane"/>
    <property type="evidence" value="ECO:0007669"/>
    <property type="project" value="UniProtKB-SubCell"/>
</dbReference>
<feature type="transmembrane region" description="Helical" evidence="6">
    <location>
        <begin position="419"/>
        <end position="438"/>
    </location>
</feature>
<keyword evidence="4 6" id="KW-1133">Transmembrane helix</keyword>
<reference evidence="7" key="1">
    <citation type="journal article" date="2021" name="G3 (Bethesda)">
        <title>Genomic diversity, chromosomal rearrangements, and interspecies hybridization in the ogataea polymorpha species complex.</title>
        <authorList>
            <person name="Hanson S.J."/>
            <person name="Cinneide E.O."/>
            <person name="Salzberg L.I."/>
            <person name="Wolfe K.H."/>
            <person name="McGowan J."/>
            <person name="Fitzpatrick D.A."/>
            <person name="Matlin K."/>
        </authorList>
    </citation>
    <scope>NUCLEOTIDE SEQUENCE</scope>
    <source>
        <strain evidence="7">61-244</strain>
    </source>
</reference>
<evidence type="ECO:0000313" key="7">
    <source>
        <dbReference type="EMBL" id="KAG7816687.1"/>
    </source>
</evidence>
<dbReference type="PANTHER" id="PTHR23504:SF15">
    <property type="entry name" value="MAJOR FACILITATOR SUPERFAMILY (MFS) PROFILE DOMAIN-CONTAINING PROTEIN"/>
    <property type="match status" value="1"/>
</dbReference>
<dbReference type="Pfam" id="PF07690">
    <property type="entry name" value="MFS_1"/>
    <property type="match status" value="1"/>
</dbReference>
<evidence type="ECO:0000256" key="5">
    <source>
        <dbReference type="ARBA" id="ARBA00023136"/>
    </source>
</evidence>
<feature type="transmembrane region" description="Helical" evidence="6">
    <location>
        <begin position="552"/>
        <end position="572"/>
    </location>
</feature>
<evidence type="ECO:0000256" key="6">
    <source>
        <dbReference type="SAM" id="Phobius"/>
    </source>
</evidence>
<feature type="transmembrane region" description="Helical" evidence="6">
    <location>
        <begin position="365"/>
        <end position="386"/>
    </location>
</feature>